<keyword evidence="1" id="KW-0812">Transmembrane</keyword>
<evidence type="ECO:0000256" key="1">
    <source>
        <dbReference type="SAM" id="Phobius"/>
    </source>
</evidence>
<feature type="transmembrane region" description="Helical" evidence="1">
    <location>
        <begin position="106"/>
        <end position="126"/>
    </location>
</feature>
<feature type="transmembrane region" description="Helical" evidence="1">
    <location>
        <begin position="133"/>
        <end position="153"/>
    </location>
</feature>
<dbReference type="STRING" id="1618446.UV61_C0008G0140"/>
<organism evidence="2 3">
    <name type="scientific">Candidatus Gottesmanbacteria bacterium GW2011_GWB1_43_11</name>
    <dbReference type="NCBI Taxonomy" id="1618446"/>
    <lineage>
        <taxon>Bacteria</taxon>
        <taxon>Candidatus Gottesmaniibacteriota</taxon>
    </lineage>
</organism>
<name>A0A0G1CMH3_9BACT</name>
<feature type="transmembrane region" description="Helical" evidence="1">
    <location>
        <begin position="195"/>
        <end position="218"/>
    </location>
</feature>
<feature type="transmembrane region" description="Helical" evidence="1">
    <location>
        <begin position="72"/>
        <end position="94"/>
    </location>
</feature>
<evidence type="ECO:0000313" key="2">
    <source>
        <dbReference type="EMBL" id="KKS86687.1"/>
    </source>
</evidence>
<protein>
    <submittedName>
        <fullName evidence="2">Uncharacterized protein</fullName>
    </submittedName>
</protein>
<evidence type="ECO:0000313" key="3">
    <source>
        <dbReference type="Proteomes" id="UP000034050"/>
    </source>
</evidence>
<dbReference type="EMBL" id="LCFD01000008">
    <property type="protein sequence ID" value="KKS86687.1"/>
    <property type="molecule type" value="Genomic_DNA"/>
</dbReference>
<keyword evidence="1" id="KW-0472">Membrane</keyword>
<comment type="caution">
    <text evidence="2">The sequence shown here is derived from an EMBL/GenBank/DDBJ whole genome shotgun (WGS) entry which is preliminary data.</text>
</comment>
<sequence>MNRRSIKLLQNLRERLNFSKRQKFVAATLILTFSLMATQFFSGGLRLDLLLLMATMAYVLSLVVLQPDVKGWEYLTLLTLPAFYTAAVFVFYFLLPTRWLTRLPIAFLYALGMYAIFLTENIYNVAAERNIQLLRAAHSVGFLLSILTTFFLVDTVLSLHLIYYLNVLLIGLIIFPLSIQALWTMELTENITGKTWWGSVCVTLVMSELVLVFSFWPIRVTIEALFLTTVFYCLVGMMQQYLVERLFPKTTREYLLVFVLVFLLVLFTTKWGVGIQ</sequence>
<proteinExistence type="predicted"/>
<feature type="transmembrane region" description="Helical" evidence="1">
    <location>
        <begin position="224"/>
        <end position="242"/>
    </location>
</feature>
<feature type="transmembrane region" description="Helical" evidence="1">
    <location>
        <begin position="47"/>
        <end position="65"/>
    </location>
</feature>
<keyword evidence="1" id="KW-1133">Transmembrane helix</keyword>
<reference evidence="2 3" key="1">
    <citation type="journal article" date="2015" name="Nature">
        <title>rRNA introns, odd ribosomes, and small enigmatic genomes across a large radiation of phyla.</title>
        <authorList>
            <person name="Brown C.T."/>
            <person name="Hug L.A."/>
            <person name="Thomas B.C."/>
            <person name="Sharon I."/>
            <person name="Castelle C.J."/>
            <person name="Singh A."/>
            <person name="Wilkins M.J."/>
            <person name="Williams K.H."/>
            <person name="Banfield J.F."/>
        </authorList>
    </citation>
    <scope>NUCLEOTIDE SEQUENCE [LARGE SCALE GENOMIC DNA]</scope>
</reference>
<accession>A0A0G1CMH3</accession>
<gene>
    <name evidence="2" type="ORF">UV61_C0008G0140</name>
</gene>
<feature type="transmembrane region" description="Helical" evidence="1">
    <location>
        <begin position="159"/>
        <end position="183"/>
    </location>
</feature>
<dbReference type="AlphaFoldDB" id="A0A0G1CMH3"/>
<feature type="transmembrane region" description="Helical" evidence="1">
    <location>
        <begin position="21"/>
        <end position="41"/>
    </location>
</feature>
<dbReference type="Proteomes" id="UP000034050">
    <property type="component" value="Unassembled WGS sequence"/>
</dbReference>
<feature type="transmembrane region" description="Helical" evidence="1">
    <location>
        <begin position="254"/>
        <end position="273"/>
    </location>
</feature>